<dbReference type="SUPFAM" id="SSF56322">
    <property type="entry name" value="ADC synthase"/>
    <property type="match status" value="1"/>
</dbReference>
<dbReference type="EC" id="4.1.3.27" evidence="5 15"/>
<dbReference type="Gene3D" id="3.60.120.10">
    <property type="entry name" value="Anthranilate synthase"/>
    <property type="match status" value="1"/>
</dbReference>
<evidence type="ECO:0000259" key="17">
    <source>
        <dbReference type="Pfam" id="PF04715"/>
    </source>
</evidence>
<dbReference type="GO" id="GO:0046872">
    <property type="term" value="F:metal ion binding"/>
    <property type="evidence" value="ECO:0007669"/>
    <property type="project" value="UniProtKB-KW"/>
</dbReference>
<evidence type="ECO:0000256" key="3">
    <source>
        <dbReference type="ARBA" id="ARBA00009562"/>
    </source>
</evidence>
<keyword evidence="12 15" id="KW-0456">Lyase</keyword>
<dbReference type="Pfam" id="PF00425">
    <property type="entry name" value="Chorismate_bind"/>
    <property type="match status" value="1"/>
</dbReference>
<evidence type="ECO:0000256" key="15">
    <source>
        <dbReference type="RuleBase" id="RU364045"/>
    </source>
</evidence>
<proteinExistence type="inferred from homology"/>
<dbReference type="KEGG" id="afl:Aflv_1101"/>
<comment type="similarity">
    <text evidence="3 15">Belongs to the anthranilate synthase component I family.</text>
</comment>
<dbReference type="NCBIfam" id="TIGR00564">
    <property type="entry name" value="trpE_most"/>
    <property type="match status" value="1"/>
</dbReference>
<evidence type="ECO:0000256" key="8">
    <source>
        <dbReference type="ARBA" id="ARBA00022723"/>
    </source>
</evidence>
<evidence type="ECO:0000256" key="2">
    <source>
        <dbReference type="ARBA" id="ARBA00004873"/>
    </source>
</evidence>
<dbReference type="UniPathway" id="UPA00035">
    <property type="reaction ID" value="UER00040"/>
</dbReference>
<keyword evidence="11 15" id="KW-0057">Aromatic amino acid biosynthesis</keyword>
<protein>
    <recommendedName>
        <fullName evidence="6 15">Anthranilate synthase component 1</fullName>
        <ecNumber evidence="5 15">4.1.3.27</ecNumber>
    </recommendedName>
</protein>
<organism evidence="18 19">
    <name type="scientific">Anoxybacillus flavithermus (strain DSM 21510 / WK1)</name>
    <dbReference type="NCBI Taxonomy" id="491915"/>
    <lineage>
        <taxon>Bacteria</taxon>
        <taxon>Bacillati</taxon>
        <taxon>Bacillota</taxon>
        <taxon>Bacilli</taxon>
        <taxon>Bacillales</taxon>
        <taxon>Anoxybacillaceae</taxon>
        <taxon>Anoxybacillus</taxon>
    </lineage>
</organism>
<dbReference type="EMBL" id="CP000922">
    <property type="protein sequence ID" value="ACJ33477.1"/>
    <property type="molecule type" value="Genomic_DNA"/>
</dbReference>
<dbReference type="Pfam" id="PF04715">
    <property type="entry name" value="Anth_synt_I_N"/>
    <property type="match status" value="1"/>
</dbReference>
<keyword evidence="7 15" id="KW-0028">Amino-acid biosynthesis</keyword>
<evidence type="ECO:0000256" key="4">
    <source>
        <dbReference type="ARBA" id="ARBA00011575"/>
    </source>
</evidence>
<evidence type="ECO:0000259" key="16">
    <source>
        <dbReference type="Pfam" id="PF00425"/>
    </source>
</evidence>
<feature type="domain" description="Chorismate-utilising enzyme C-terminal" evidence="16">
    <location>
        <begin position="244"/>
        <end position="497"/>
    </location>
</feature>
<evidence type="ECO:0000256" key="13">
    <source>
        <dbReference type="ARBA" id="ARBA00025634"/>
    </source>
</evidence>
<comment type="subunit">
    <text evidence="4 15">Heterotetramer consisting of two non-identical subunits: a beta subunit (TrpG) and a large alpha subunit (TrpE).</text>
</comment>
<dbReference type="Proteomes" id="UP000000742">
    <property type="component" value="Chromosome"/>
</dbReference>
<evidence type="ECO:0000256" key="5">
    <source>
        <dbReference type="ARBA" id="ARBA00012266"/>
    </source>
</evidence>
<evidence type="ECO:0000256" key="6">
    <source>
        <dbReference type="ARBA" id="ARBA00020653"/>
    </source>
</evidence>
<dbReference type="AlphaFoldDB" id="B7GHQ5"/>
<keyword evidence="9 15" id="KW-0822">Tryptophan biosynthesis</keyword>
<keyword evidence="8 15" id="KW-0479">Metal-binding</keyword>
<dbReference type="PRINTS" id="PR00095">
    <property type="entry name" value="ANTSNTHASEI"/>
</dbReference>
<feature type="domain" description="Anthranilate synthase component I N-terminal" evidence="17">
    <location>
        <begin position="43"/>
        <end position="182"/>
    </location>
</feature>
<evidence type="ECO:0000256" key="12">
    <source>
        <dbReference type="ARBA" id="ARBA00023239"/>
    </source>
</evidence>
<dbReference type="GO" id="GO:0004049">
    <property type="term" value="F:anthranilate synthase activity"/>
    <property type="evidence" value="ECO:0007669"/>
    <property type="project" value="UniProtKB-EC"/>
</dbReference>
<reference evidence="18 19" key="1">
    <citation type="journal article" date="2008" name="Genome Biol.">
        <title>Encapsulated in silica: genome, proteome and physiology of the thermophilic bacterium Anoxybacillus flavithermus WK1.</title>
        <authorList>
            <person name="Saw J.H."/>
            <person name="Mountain B.W."/>
            <person name="Feng L."/>
            <person name="Omelchenko M.V."/>
            <person name="Hou S."/>
            <person name="Saito J.A."/>
            <person name="Stott M.B."/>
            <person name="Li D."/>
            <person name="Zhao G."/>
            <person name="Wu J."/>
            <person name="Galperin M.Y."/>
            <person name="Koonin E.V."/>
            <person name="Makarova K.S."/>
            <person name="Wolf Y.I."/>
            <person name="Rigden D.J."/>
            <person name="Dunfield P.F."/>
            <person name="Wang L."/>
            <person name="Alam M."/>
        </authorList>
    </citation>
    <scope>NUCLEOTIDE SEQUENCE [LARGE SCALE GENOMIC DNA]</scope>
    <source>
        <strain evidence="19">DSM 21510 / WK1</strain>
    </source>
</reference>
<comment type="cofactor">
    <cofactor evidence="1 15">
        <name>Mg(2+)</name>
        <dbReference type="ChEBI" id="CHEBI:18420"/>
    </cofactor>
</comment>
<dbReference type="STRING" id="491915.Aflv_1101"/>
<dbReference type="eggNOG" id="COG0147">
    <property type="taxonomic scope" value="Bacteria"/>
</dbReference>
<name>B7GHQ5_ANOFW</name>
<comment type="catalytic activity">
    <reaction evidence="14 15">
        <text>chorismate + L-glutamine = anthranilate + pyruvate + L-glutamate + H(+)</text>
        <dbReference type="Rhea" id="RHEA:21732"/>
        <dbReference type="ChEBI" id="CHEBI:15361"/>
        <dbReference type="ChEBI" id="CHEBI:15378"/>
        <dbReference type="ChEBI" id="CHEBI:16567"/>
        <dbReference type="ChEBI" id="CHEBI:29748"/>
        <dbReference type="ChEBI" id="CHEBI:29985"/>
        <dbReference type="ChEBI" id="CHEBI:58359"/>
        <dbReference type="EC" id="4.1.3.27"/>
    </reaction>
</comment>
<dbReference type="GO" id="GO:0000162">
    <property type="term" value="P:L-tryptophan biosynthetic process"/>
    <property type="evidence" value="ECO:0007669"/>
    <property type="project" value="UniProtKB-UniPathway"/>
</dbReference>
<dbReference type="InterPro" id="IPR005256">
    <property type="entry name" value="Anth_synth_I_PabB"/>
</dbReference>
<comment type="pathway">
    <text evidence="2 15">Amino-acid biosynthesis; L-tryptophan biosynthesis; L-tryptophan from chorismate: step 1/5.</text>
</comment>
<dbReference type="InterPro" id="IPR006805">
    <property type="entry name" value="Anth_synth_I_N"/>
</dbReference>
<evidence type="ECO:0000256" key="1">
    <source>
        <dbReference type="ARBA" id="ARBA00001946"/>
    </source>
</evidence>
<comment type="function">
    <text evidence="13 15">Part of a heterotetrameric complex that catalyzes the two-step biosynthesis of anthranilate, an intermediate in the biosynthesis of L-tryptophan. In the first step, the glutamine-binding beta subunit (TrpG) of anthranilate synthase (AS) provides the glutamine amidotransferase activity which generates ammonia as a substrate that, along with chorismate, is used in the second step, catalyzed by the large alpha subunit of AS (TrpE) to produce anthranilate. In the absence of TrpG, TrpE can synthesize anthranilate directly from chorismate and high concentrations of ammonia.</text>
</comment>
<evidence type="ECO:0000256" key="11">
    <source>
        <dbReference type="ARBA" id="ARBA00023141"/>
    </source>
</evidence>
<evidence type="ECO:0000313" key="19">
    <source>
        <dbReference type="Proteomes" id="UP000000742"/>
    </source>
</evidence>
<gene>
    <name evidence="15 18" type="primary">trpE</name>
    <name evidence="18" type="ordered locus">Aflv_1101</name>
</gene>
<evidence type="ECO:0000256" key="7">
    <source>
        <dbReference type="ARBA" id="ARBA00022605"/>
    </source>
</evidence>
<evidence type="ECO:0000256" key="10">
    <source>
        <dbReference type="ARBA" id="ARBA00022842"/>
    </source>
</evidence>
<dbReference type="InterPro" id="IPR005801">
    <property type="entry name" value="ADC_synthase"/>
</dbReference>
<evidence type="ECO:0000256" key="14">
    <source>
        <dbReference type="ARBA" id="ARBA00047683"/>
    </source>
</evidence>
<evidence type="ECO:0000313" key="18">
    <source>
        <dbReference type="EMBL" id="ACJ33477.1"/>
    </source>
</evidence>
<dbReference type="PANTHER" id="PTHR11236">
    <property type="entry name" value="AMINOBENZOATE/ANTHRANILATE SYNTHASE"/>
    <property type="match status" value="1"/>
</dbReference>
<dbReference type="HOGENOM" id="CLU_006493_9_3_9"/>
<sequence>MFPSSFPLMFILQERRTIMNITTFLQTASQFRTIPIVRRFFADTFQPIQLLMALRDEAAFLLESKDDMSPWSRYSFIGIHPFVSIESDDGKQFFVKEQQQVLACTATIQEAFAMMQHHLNVQLLSLDVPFRGGAVGYISYDFISSIEKVPYHAYNDLQMKIAHFVVCESLFAFDHVKKELLLIHYVRLTETDDEAKQAEKYEAACRKIDELARKIVHGYDEQAHMMVDPNIPVSFERVYSNMDKQMFYKAVRNIQTYIASGDIFQAVLSQRFAIETPIDGIELYRLLRLLNPSPYLFYLKLSEEHIVGSSPEKLIQVRNRELEIDPIAGTRRRGKNEHEDAALMNELLHDPKERAEHYMLVDLARNDIGRVAKYGTVRTPQLMQIGKFSHVMHLISKVTGTLRDDVHPLDALLAAFPAGTVSGAPKIRAMQIIQELEPTARNVYAGTIAYIGFDGNIDSCIAIRTAVLKNKVAYVQAGAGVVADSSPALEWKETRNKASALIHAIQLAERVFKGGEQHV</sequence>
<evidence type="ECO:0000256" key="9">
    <source>
        <dbReference type="ARBA" id="ARBA00022822"/>
    </source>
</evidence>
<accession>B7GHQ5</accession>
<keyword evidence="10 15" id="KW-0460">Magnesium</keyword>
<dbReference type="InterPro" id="IPR015890">
    <property type="entry name" value="Chorismate_C"/>
</dbReference>
<dbReference type="InterPro" id="IPR019999">
    <property type="entry name" value="Anth_synth_I-like"/>
</dbReference>
<dbReference type="PANTHER" id="PTHR11236:SF48">
    <property type="entry name" value="ISOCHORISMATE SYNTHASE MENF"/>
    <property type="match status" value="1"/>
</dbReference>